<proteinExistence type="inferred from homology"/>
<feature type="compositionally biased region" description="Pro residues" evidence="5">
    <location>
        <begin position="119"/>
        <end position="130"/>
    </location>
</feature>
<sequence>MALSKHLVALFFAFAVVAAALQPSDARPQGFEEEADQSKAATTANGGAPPGLPSFPGLPLPQIPGFTLPLPQIPGFPNLPPLFRFPLPPLFGPRPGAPGAPPSRPLPNLPHFPSIPGSPGAPPFHLPGLPTTPVPPPPAECLTPLTGMALCMDYLTNLTVTTPPSGCCDGLKSVITKAPICLCHGMNGGMSKLAPKPIDPIRMLILPARCGTMIPIQTLFSCATTHLPPLTPPTSPAAPTPPTSPATPAPPVVSSGSPAPASSSVSLP</sequence>
<keyword evidence="2 6" id="KW-0732">Signal</keyword>
<dbReference type="EnsemblPlants" id="PNT74864">
    <property type="protein sequence ID" value="PNT74864"/>
    <property type="gene ID" value="BRADI_1g23294v3"/>
</dbReference>
<feature type="chain" id="PRO_5014294236" description="Bifunctional inhibitor/plant lipid transfer protein/seed storage helical domain-containing protein" evidence="6">
    <location>
        <begin position="27"/>
        <end position="268"/>
    </location>
</feature>
<dbReference type="PANTHER" id="PTHR33044">
    <property type="entry name" value="BIFUNCTIONAL INHIBITOR/LIPID-TRANSFER PROTEIN/SEED STORAGE 2S ALBUMIN SUPERFAMILY PROTEIN-RELATED"/>
    <property type="match status" value="1"/>
</dbReference>
<dbReference type="Gramene" id="PNT74862">
    <property type="protein sequence ID" value="PNT74862"/>
    <property type="gene ID" value="BRADI_1g23294v3"/>
</dbReference>
<accession>A0A2K2DKR1</accession>
<dbReference type="InterPro" id="IPR036312">
    <property type="entry name" value="Bifun_inhib/LTP/seed_sf"/>
</dbReference>
<dbReference type="KEGG" id="bdi:104583969"/>
<dbReference type="SUPFAM" id="SSF47699">
    <property type="entry name" value="Bifunctional inhibitor/lipid-transfer protein/seed storage 2S albumin"/>
    <property type="match status" value="1"/>
</dbReference>
<protein>
    <recommendedName>
        <fullName evidence="7">Bifunctional inhibitor/plant lipid transfer protein/seed storage helical domain-containing protein</fullName>
    </recommendedName>
</protein>
<evidence type="ECO:0000313" key="9">
    <source>
        <dbReference type="EnsemblPlants" id="PNT74862"/>
    </source>
</evidence>
<dbReference type="InterPro" id="IPR016140">
    <property type="entry name" value="Bifunc_inhib/LTP/seed_store"/>
</dbReference>
<dbReference type="OrthoDB" id="681759at2759"/>
<feature type="signal peptide" evidence="6">
    <location>
        <begin position="1"/>
        <end position="26"/>
    </location>
</feature>
<dbReference type="EMBL" id="CM000880">
    <property type="protein sequence ID" value="PNT74863.1"/>
    <property type="molecule type" value="Genomic_DNA"/>
</dbReference>
<dbReference type="Gramene" id="PNT74863">
    <property type="protein sequence ID" value="PNT74863"/>
    <property type="gene ID" value="BRADI_1g23294v3"/>
</dbReference>
<dbReference type="Gramene" id="PNT74864">
    <property type="protein sequence ID" value="PNT74864"/>
    <property type="gene ID" value="BRADI_1g23294v3"/>
</dbReference>
<dbReference type="EnsemblPlants" id="PNT74862">
    <property type="protein sequence ID" value="PNT74862"/>
    <property type="gene ID" value="BRADI_1g23294v3"/>
</dbReference>
<keyword evidence="10" id="KW-1185">Reference proteome</keyword>
<dbReference type="RefSeq" id="XP_010236324.1">
    <property type="nucleotide sequence ID" value="XM_010238022.3"/>
</dbReference>
<evidence type="ECO:0000259" key="7">
    <source>
        <dbReference type="SMART" id="SM00499"/>
    </source>
</evidence>
<dbReference type="Gene3D" id="1.10.110.10">
    <property type="entry name" value="Plant lipid-transfer and hydrophobic proteins"/>
    <property type="match status" value="1"/>
</dbReference>
<feature type="region of interest" description="Disordered" evidence="5">
    <location>
        <begin position="231"/>
        <end position="268"/>
    </location>
</feature>
<dbReference type="Proteomes" id="UP000008810">
    <property type="component" value="Chromosome 1"/>
</dbReference>
<dbReference type="EnsemblPlants" id="PNT74863">
    <property type="protein sequence ID" value="PNT74863"/>
    <property type="gene ID" value="BRADI_1g23294v3"/>
</dbReference>
<feature type="region of interest" description="Disordered" evidence="5">
    <location>
        <begin position="93"/>
        <end position="130"/>
    </location>
</feature>
<comment type="similarity">
    <text evidence="1">Belongs to the plant LTP family.</text>
</comment>
<evidence type="ECO:0000256" key="2">
    <source>
        <dbReference type="ARBA" id="ARBA00022729"/>
    </source>
</evidence>
<feature type="domain" description="Bifunctional inhibitor/plant lipid transfer protein/seed storage helical" evidence="7">
    <location>
        <begin position="141"/>
        <end position="222"/>
    </location>
</feature>
<keyword evidence="3" id="KW-1015">Disulfide bond</keyword>
<evidence type="ECO:0000256" key="4">
    <source>
        <dbReference type="ARBA" id="ARBA00023180"/>
    </source>
</evidence>
<name>A0A2K2DKR1_BRADI</name>
<feature type="region of interest" description="Disordered" evidence="5">
    <location>
        <begin position="28"/>
        <end position="56"/>
    </location>
</feature>
<dbReference type="AlphaFoldDB" id="A0A2K2DKR1"/>
<evidence type="ECO:0000313" key="10">
    <source>
        <dbReference type="Proteomes" id="UP000008810"/>
    </source>
</evidence>
<evidence type="ECO:0000313" key="8">
    <source>
        <dbReference type="EMBL" id="PNT74863.1"/>
    </source>
</evidence>
<keyword evidence="4" id="KW-0325">Glycoprotein</keyword>
<reference evidence="8" key="2">
    <citation type="submission" date="2017-06" db="EMBL/GenBank/DDBJ databases">
        <title>WGS assembly of Brachypodium distachyon.</title>
        <authorList>
            <consortium name="The International Brachypodium Initiative"/>
            <person name="Lucas S."/>
            <person name="Harmon-Smith M."/>
            <person name="Lail K."/>
            <person name="Tice H."/>
            <person name="Grimwood J."/>
            <person name="Bruce D."/>
            <person name="Barry K."/>
            <person name="Shu S."/>
            <person name="Lindquist E."/>
            <person name="Wang M."/>
            <person name="Pitluck S."/>
            <person name="Vogel J.P."/>
            <person name="Garvin D.F."/>
            <person name="Mockler T.C."/>
            <person name="Schmutz J."/>
            <person name="Rokhsar D."/>
            <person name="Bevan M.W."/>
        </authorList>
    </citation>
    <scope>NUCLEOTIDE SEQUENCE</scope>
    <source>
        <strain evidence="8">Bd21</strain>
    </source>
</reference>
<reference evidence="9" key="3">
    <citation type="submission" date="2018-08" db="UniProtKB">
        <authorList>
            <consortium name="EnsemblPlants"/>
        </authorList>
    </citation>
    <scope>IDENTIFICATION</scope>
    <source>
        <strain evidence="9">cv. Bd21</strain>
    </source>
</reference>
<gene>
    <name evidence="9" type="primary">LOC104583969</name>
    <name evidence="8" type="ORF">BRADI_1g23294v3</name>
</gene>
<feature type="compositionally biased region" description="Pro residues" evidence="5">
    <location>
        <begin position="93"/>
        <end position="110"/>
    </location>
</feature>
<dbReference type="EMBL" id="CM000880">
    <property type="protein sequence ID" value="PNT74862.1"/>
    <property type="molecule type" value="Genomic_DNA"/>
</dbReference>
<dbReference type="GeneID" id="104583969"/>
<dbReference type="EMBL" id="CM000880">
    <property type="protein sequence ID" value="PNT74864.1"/>
    <property type="molecule type" value="Genomic_DNA"/>
</dbReference>
<reference evidence="8 9" key="1">
    <citation type="journal article" date="2010" name="Nature">
        <title>Genome sequencing and analysis of the model grass Brachypodium distachyon.</title>
        <authorList>
            <consortium name="International Brachypodium Initiative"/>
        </authorList>
    </citation>
    <scope>NUCLEOTIDE SEQUENCE [LARGE SCALE GENOMIC DNA]</scope>
    <source>
        <strain evidence="8">Bd21</strain>
        <strain evidence="9">cv. Bd21</strain>
    </source>
</reference>
<dbReference type="CDD" id="cd00010">
    <property type="entry name" value="AAI_LTSS"/>
    <property type="match status" value="1"/>
</dbReference>
<dbReference type="InterPro" id="IPR043325">
    <property type="entry name" value="LTSS"/>
</dbReference>
<evidence type="ECO:0000256" key="1">
    <source>
        <dbReference type="ARBA" id="ARBA00009748"/>
    </source>
</evidence>
<evidence type="ECO:0000256" key="6">
    <source>
        <dbReference type="SAM" id="SignalP"/>
    </source>
</evidence>
<organism evidence="8">
    <name type="scientific">Brachypodium distachyon</name>
    <name type="common">Purple false brome</name>
    <name type="synonym">Trachynia distachya</name>
    <dbReference type="NCBI Taxonomy" id="15368"/>
    <lineage>
        <taxon>Eukaryota</taxon>
        <taxon>Viridiplantae</taxon>
        <taxon>Streptophyta</taxon>
        <taxon>Embryophyta</taxon>
        <taxon>Tracheophyta</taxon>
        <taxon>Spermatophyta</taxon>
        <taxon>Magnoliopsida</taxon>
        <taxon>Liliopsida</taxon>
        <taxon>Poales</taxon>
        <taxon>Poaceae</taxon>
        <taxon>BOP clade</taxon>
        <taxon>Pooideae</taxon>
        <taxon>Stipodae</taxon>
        <taxon>Brachypodieae</taxon>
        <taxon>Brachypodium</taxon>
    </lineage>
</organism>
<dbReference type="Pfam" id="PF14368">
    <property type="entry name" value="LTP_2"/>
    <property type="match status" value="1"/>
</dbReference>
<evidence type="ECO:0000256" key="3">
    <source>
        <dbReference type="ARBA" id="ARBA00023157"/>
    </source>
</evidence>
<dbReference type="SMART" id="SM00499">
    <property type="entry name" value="AAI"/>
    <property type="match status" value="1"/>
</dbReference>
<dbReference type="PRINTS" id="PR01217">
    <property type="entry name" value="PRICHEXTENSN"/>
</dbReference>
<feature type="compositionally biased region" description="Low complexity" evidence="5">
    <location>
        <begin position="252"/>
        <end position="268"/>
    </location>
</feature>
<dbReference type="STRING" id="15368.A0A2K2DKR1"/>
<feature type="compositionally biased region" description="Pro residues" evidence="5">
    <location>
        <begin position="231"/>
        <end position="251"/>
    </location>
</feature>
<evidence type="ECO:0000256" key="5">
    <source>
        <dbReference type="SAM" id="MobiDB-lite"/>
    </source>
</evidence>